<evidence type="ECO:0000256" key="3">
    <source>
        <dbReference type="ARBA" id="ARBA00014604"/>
    </source>
</evidence>
<keyword evidence="4 10" id="KW-0812">Transmembrane</keyword>
<dbReference type="WBParaSite" id="PSAMB.scaffold5607size11298.g26956.t1">
    <property type="protein sequence ID" value="PSAMB.scaffold5607size11298.g26956.t1"/>
    <property type="gene ID" value="PSAMB.scaffold5607size11298.g26956"/>
</dbReference>
<comment type="subcellular location">
    <subcellularLocation>
        <location evidence="1">Mitochondrion inner membrane</location>
        <topology evidence="1">Multi-pass membrane protein</topology>
    </subcellularLocation>
</comment>
<comment type="similarity">
    <text evidence="2">Belongs to the TMEM186 family.</text>
</comment>
<dbReference type="AlphaFoldDB" id="A0A914WYK9"/>
<evidence type="ECO:0000256" key="1">
    <source>
        <dbReference type="ARBA" id="ARBA00004448"/>
    </source>
</evidence>
<keyword evidence="5" id="KW-0999">Mitochondrion inner membrane</keyword>
<keyword evidence="7" id="KW-0496">Mitochondrion</keyword>
<proteinExistence type="inferred from homology"/>
<evidence type="ECO:0000256" key="4">
    <source>
        <dbReference type="ARBA" id="ARBA00022692"/>
    </source>
</evidence>
<evidence type="ECO:0000256" key="5">
    <source>
        <dbReference type="ARBA" id="ARBA00022792"/>
    </source>
</evidence>
<organism evidence="11 12">
    <name type="scientific">Plectus sambesii</name>
    <dbReference type="NCBI Taxonomy" id="2011161"/>
    <lineage>
        <taxon>Eukaryota</taxon>
        <taxon>Metazoa</taxon>
        <taxon>Ecdysozoa</taxon>
        <taxon>Nematoda</taxon>
        <taxon>Chromadorea</taxon>
        <taxon>Plectida</taxon>
        <taxon>Plectina</taxon>
        <taxon>Plectoidea</taxon>
        <taxon>Plectidae</taxon>
        <taxon>Plectus</taxon>
    </lineage>
</organism>
<accession>A0A914WYK9</accession>
<evidence type="ECO:0000256" key="2">
    <source>
        <dbReference type="ARBA" id="ARBA00007020"/>
    </source>
</evidence>
<dbReference type="InterPro" id="IPR026571">
    <property type="entry name" value="Tmem186"/>
</dbReference>
<keyword evidence="8 10" id="KW-0472">Membrane</keyword>
<feature type="region of interest" description="Disordered" evidence="9">
    <location>
        <begin position="31"/>
        <end position="65"/>
    </location>
</feature>
<dbReference type="Proteomes" id="UP000887566">
    <property type="component" value="Unplaced"/>
</dbReference>
<reference evidence="12" key="1">
    <citation type="submission" date="2022-11" db="UniProtKB">
        <authorList>
            <consortium name="WormBaseParasite"/>
        </authorList>
    </citation>
    <scope>IDENTIFICATION</scope>
</reference>
<feature type="transmembrane region" description="Helical" evidence="10">
    <location>
        <begin position="164"/>
        <end position="181"/>
    </location>
</feature>
<evidence type="ECO:0000256" key="9">
    <source>
        <dbReference type="SAM" id="MobiDB-lite"/>
    </source>
</evidence>
<feature type="compositionally biased region" description="Basic and acidic residues" evidence="9">
    <location>
        <begin position="39"/>
        <end position="52"/>
    </location>
</feature>
<evidence type="ECO:0000313" key="11">
    <source>
        <dbReference type="Proteomes" id="UP000887566"/>
    </source>
</evidence>
<keyword evidence="11" id="KW-1185">Reference proteome</keyword>
<sequence>MVLVQGLIIGRVWMNAIRNRGQPAEAVRSLSRASTSSWHQEHSGHGVGGERRSARRLPAVRNGSPTGRLNPYVTPQLLCRLGGTSIRNLSSSASTRESQEAPPTQTELQELLKNDEWTPVYRYPYIFHCFILARLKLVHTLASCVLVPFFTFGYYQGWATLQDALQMNGVALFGLVALYVFSHFTRRLIGVVSVNRTRDFIRVGYLNFWGSRRNRFVPVDDVVPLSEIANDKGLTNIFVRFKQYSDERFFLYLPIHNVEIVDSRLAMLIFGENLQLFTIGKAKTKDKAKTE</sequence>
<evidence type="ECO:0000256" key="10">
    <source>
        <dbReference type="SAM" id="Phobius"/>
    </source>
</evidence>
<name>A0A914WYK9_9BILA</name>
<dbReference type="GO" id="GO:0005743">
    <property type="term" value="C:mitochondrial inner membrane"/>
    <property type="evidence" value="ECO:0007669"/>
    <property type="project" value="UniProtKB-SubCell"/>
</dbReference>
<evidence type="ECO:0000313" key="12">
    <source>
        <dbReference type="WBParaSite" id="PSAMB.scaffold5607size11298.g26956.t1"/>
    </source>
</evidence>
<keyword evidence="6 10" id="KW-1133">Transmembrane helix</keyword>
<evidence type="ECO:0000256" key="8">
    <source>
        <dbReference type="ARBA" id="ARBA00023136"/>
    </source>
</evidence>
<feature type="transmembrane region" description="Helical" evidence="10">
    <location>
        <begin position="137"/>
        <end position="158"/>
    </location>
</feature>
<dbReference type="PANTHER" id="PTHR13603">
    <property type="entry name" value="TRANSMEMBRANE PROTEIN 186"/>
    <property type="match status" value="1"/>
</dbReference>
<evidence type="ECO:0000256" key="7">
    <source>
        <dbReference type="ARBA" id="ARBA00023128"/>
    </source>
</evidence>
<dbReference type="PANTHER" id="PTHR13603:SF1">
    <property type="entry name" value="TRANSMEMBRANE PROTEIN 186"/>
    <property type="match status" value="1"/>
</dbReference>
<protein>
    <recommendedName>
        <fullName evidence="3">Transmembrane protein 186</fullName>
    </recommendedName>
</protein>
<evidence type="ECO:0000256" key="6">
    <source>
        <dbReference type="ARBA" id="ARBA00022989"/>
    </source>
</evidence>